<dbReference type="InterPro" id="IPR056734">
    <property type="entry name" value="NANM"/>
</dbReference>
<dbReference type="Pfam" id="PF24996">
    <property type="entry name" value="NANM"/>
    <property type="match status" value="2"/>
</dbReference>
<evidence type="ECO:0000313" key="1">
    <source>
        <dbReference type="EMBL" id="MFC0320444.1"/>
    </source>
</evidence>
<dbReference type="PANTHER" id="PTHR45632">
    <property type="entry name" value="LD33804P"/>
    <property type="match status" value="1"/>
</dbReference>
<dbReference type="SUPFAM" id="SSF117281">
    <property type="entry name" value="Kelch motif"/>
    <property type="match status" value="1"/>
</dbReference>
<accession>A0ABV6HPC7</accession>
<proteinExistence type="predicted"/>
<comment type="caution">
    <text evidence="1">The sequence shown here is derived from an EMBL/GenBank/DDBJ whole genome shotgun (WGS) entry which is preliminary data.</text>
</comment>
<dbReference type="InterPro" id="IPR015915">
    <property type="entry name" value="Kelch-typ_b-propeller"/>
</dbReference>
<dbReference type="Proteomes" id="UP001589774">
    <property type="component" value="Unassembled WGS sequence"/>
</dbReference>
<evidence type="ECO:0000313" key="2">
    <source>
        <dbReference type="Proteomes" id="UP001589774"/>
    </source>
</evidence>
<sequence length="371" mass="40725">MDRSSYSLLIFLMTFSLNKGVAQFVSTNQLKWDELQALPDPIGFAGSFVGVSNGALLVIGGANFPDGGAPWTGSDKVWYDRVFALDNPNAKWKEVGRLSQPLGYGVSVSWRNAVILIGGSNENGHHKEVWMLRYDNGRIEKSTLPDLPHPLANCTGVLLGDVIYIAGGIRKPDSKTTEKNFWALDLAADTKEWKVLDPWPGPSRMLAVAGVQHRKLYLFSGAKLVDGVREYLKDAYEYTPQVGWKKIADLPQSVVAAPNPAYGINKYHLLIFGGDDGKLAAKANQLKQQHPGFSTNILDYDVSTNTWKKIGEVPTDKKEDAIANPNGSSWAPVTTSLTIWNDAVIIPGGEVRPAVRTPRVLRLTPEKITDQ</sequence>
<dbReference type="EMBL" id="JBHLWO010000002">
    <property type="protein sequence ID" value="MFC0320444.1"/>
    <property type="molecule type" value="Genomic_DNA"/>
</dbReference>
<dbReference type="Gene3D" id="2.120.10.80">
    <property type="entry name" value="Kelch-type beta propeller"/>
    <property type="match status" value="1"/>
</dbReference>
<organism evidence="1 2">
    <name type="scientific">Olivibacter oleidegradans</name>
    <dbReference type="NCBI Taxonomy" id="760123"/>
    <lineage>
        <taxon>Bacteria</taxon>
        <taxon>Pseudomonadati</taxon>
        <taxon>Bacteroidota</taxon>
        <taxon>Sphingobacteriia</taxon>
        <taxon>Sphingobacteriales</taxon>
        <taxon>Sphingobacteriaceae</taxon>
        <taxon>Olivibacter</taxon>
    </lineage>
</organism>
<gene>
    <name evidence="1" type="ORF">ACFFI0_19105</name>
</gene>
<dbReference type="RefSeq" id="WP_130858484.1">
    <property type="nucleotide sequence ID" value="NZ_JBHLWO010000002.1"/>
</dbReference>
<name>A0ABV6HPC7_9SPHI</name>
<reference evidence="1 2" key="1">
    <citation type="submission" date="2024-09" db="EMBL/GenBank/DDBJ databases">
        <authorList>
            <person name="Sun Q."/>
            <person name="Mori K."/>
        </authorList>
    </citation>
    <scope>NUCLEOTIDE SEQUENCE [LARGE SCALE GENOMIC DNA]</scope>
    <source>
        <strain evidence="1 2">CCM 7765</strain>
    </source>
</reference>
<protein>
    <submittedName>
        <fullName evidence="1">Galactose oxidase</fullName>
    </submittedName>
</protein>
<keyword evidence="2" id="KW-1185">Reference proteome</keyword>